<comment type="caution">
    <text evidence="1">The sequence shown here is derived from an EMBL/GenBank/DDBJ whole genome shotgun (WGS) entry which is preliminary data.</text>
</comment>
<evidence type="ECO:0000313" key="1">
    <source>
        <dbReference type="EMBL" id="EJW78046.1"/>
    </source>
</evidence>
<dbReference type="AlphaFoldDB" id="J9E6Z8"/>
<organism evidence="1 2">
    <name type="scientific">Wuchereria bancrofti</name>
    <dbReference type="NCBI Taxonomy" id="6293"/>
    <lineage>
        <taxon>Eukaryota</taxon>
        <taxon>Metazoa</taxon>
        <taxon>Ecdysozoa</taxon>
        <taxon>Nematoda</taxon>
        <taxon>Chromadorea</taxon>
        <taxon>Rhabditida</taxon>
        <taxon>Spirurina</taxon>
        <taxon>Spiruromorpha</taxon>
        <taxon>Filarioidea</taxon>
        <taxon>Onchocercidae</taxon>
        <taxon>Wuchereria</taxon>
    </lineage>
</organism>
<sequence length="190" mass="20825">MPGAFEDLLNKSDRLTLPSKVIPKASSGSSYKTRVDLALNDVFRRSEDLWKRKTPAEERLSDIEIGLLLGGKGFSLSSVPQMQEAPSENEAEVLPSADCQHMLNEIVAETSMRTRLEAERAFMNQRVVDQAYTAAKSIKKATPTAISSSKVTHLDSATSIKPGDSIELTFAKGVKFLNLTEIILLKKKSG</sequence>
<dbReference type="Proteomes" id="UP000004810">
    <property type="component" value="Unassembled WGS sequence"/>
</dbReference>
<gene>
    <name evidence="1" type="ORF">WUBG_11046</name>
</gene>
<evidence type="ECO:0000313" key="2">
    <source>
        <dbReference type="Proteomes" id="UP000004810"/>
    </source>
</evidence>
<reference evidence="2" key="1">
    <citation type="submission" date="2012-08" db="EMBL/GenBank/DDBJ databases">
        <title>The Genome Sequence of Wuchereria bancrofti.</title>
        <authorList>
            <person name="Nutman T.B."/>
            <person name="Fink D.L."/>
            <person name="Russ C."/>
            <person name="Young S."/>
            <person name="Zeng Q."/>
            <person name="Koehrsen M."/>
            <person name="Alvarado L."/>
            <person name="Berlin A."/>
            <person name="Chapman S.B."/>
            <person name="Chen Z."/>
            <person name="Freedman E."/>
            <person name="Gellesch M."/>
            <person name="Goldberg J."/>
            <person name="Griggs A."/>
            <person name="Gujja S."/>
            <person name="Heilman E.R."/>
            <person name="Heiman D."/>
            <person name="Hepburn T."/>
            <person name="Howarth C."/>
            <person name="Jen D."/>
            <person name="Larson L."/>
            <person name="Lewis B."/>
            <person name="Mehta T."/>
            <person name="Park D."/>
            <person name="Pearson M."/>
            <person name="Roberts A."/>
            <person name="Saif S."/>
            <person name="Shea T."/>
            <person name="Shenoy N."/>
            <person name="Sisk P."/>
            <person name="Stolte C."/>
            <person name="Sykes S."/>
            <person name="Walk T."/>
            <person name="White J."/>
            <person name="Yandava C."/>
            <person name="Haas B."/>
            <person name="Henn M.R."/>
            <person name="Nusbaum C."/>
            <person name="Birren B."/>
        </authorList>
    </citation>
    <scope>NUCLEOTIDE SEQUENCE [LARGE SCALE GENOMIC DNA]</scope>
    <source>
        <strain evidence="2">NA</strain>
    </source>
</reference>
<proteinExistence type="predicted"/>
<accession>J9E6Z8</accession>
<name>J9E6Z8_WUCBA</name>
<dbReference type="EMBL" id="ADBV01007040">
    <property type="protein sequence ID" value="EJW78046.1"/>
    <property type="molecule type" value="Genomic_DNA"/>
</dbReference>
<protein>
    <submittedName>
        <fullName evidence="1">Uncharacterized protein</fullName>
    </submittedName>
</protein>